<dbReference type="Gene3D" id="1.10.630.10">
    <property type="entry name" value="Cytochrome P450"/>
    <property type="match status" value="1"/>
</dbReference>
<protein>
    <recommendedName>
        <fullName evidence="11">Cytochrome P450</fullName>
    </recommendedName>
</protein>
<dbReference type="GO" id="GO:0005506">
    <property type="term" value="F:iron ion binding"/>
    <property type="evidence" value="ECO:0007669"/>
    <property type="project" value="InterPro"/>
</dbReference>
<keyword evidence="6" id="KW-0812">Transmembrane</keyword>
<dbReference type="GO" id="GO:0016705">
    <property type="term" value="F:oxidoreductase activity, acting on paired donors, with incorporation or reduction of molecular oxygen"/>
    <property type="evidence" value="ECO:0007669"/>
    <property type="project" value="InterPro"/>
</dbReference>
<dbReference type="InterPro" id="IPR001128">
    <property type="entry name" value="Cyt_P450"/>
</dbReference>
<keyword evidence="6" id="KW-1133">Transmembrane helix</keyword>
<dbReference type="OrthoDB" id="6692864at2759"/>
<evidence type="ECO:0000256" key="2">
    <source>
        <dbReference type="ARBA" id="ARBA00022617"/>
    </source>
</evidence>
<dbReference type="Proteomes" id="UP000722791">
    <property type="component" value="Unassembled WGS sequence"/>
</dbReference>
<evidence type="ECO:0000313" key="7">
    <source>
        <dbReference type="EMBL" id="GIL85105.1"/>
    </source>
</evidence>
<evidence type="ECO:0000256" key="1">
    <source>
        <dbReference type="ARBA" id="ARBA00010617"/>
    </source>
</evidence>
<evidence type="ECO:0000256" key="3">
    <source>
        <dbReference type="ARBA" id="ARBA00022723"/>
    </source>
</evidence>
<gene>
    <name evidence="7" type="ORF">Vretifemale_13735</name>
    <name evidence="8" type="ORF">Vretimale_9965</name>
</gene>
<dbReference type="InterPro" id="IPR050529">
    <property type="entry name" value="CYP450_sterol_14alpha_dmase"/>
</dbReference>
<keyword evidence="3" id="KW-0479">Metal-binding</keyword>
<organism evidence="8 9">
    <name type="scientific">Volvox reticuliferus</name>
    <dbReference type="NCBI Taxonomy" id="1737510"/>
    <lineage>
        <taxon>Eukaryota</taxon>
        <taxon>Viridiplantae</taxon>
        <taxon>Chlorophyta</taxon>
        <taxon>core chlorophytes</taxon>
        <taxon>Chlorophyceae</taxon>
        <taxon>CS clade</taxon>
        <taxon>Chlamydomonadales</taxon>
        <taxon>Volvocaceae</taxon>
        <taxon>Volvox</taxon>
    </lineage>
</organism>
<reference evidence="8" key="1">
    <citation type="journal article" date="2021" name="Proc. Natl. Acad. Sci. U.S.A.">
        <title>Three genomes in the algal genus Volvox reveal the fate of a haploid sex-determining region after a transition to homothallism.</title>
        <authorList>
            <person name="Yamamoto K."/>
            <person name="Hamaji T."/>
            <person name="Kawai-Toyooka H."/>
            <person name="Matsuzaki R."/>
            <person name="Takahashi F."/>
            <person name="Nishimura Y."/>
            <person name="Kawachi M."/>
            <person name="Noguchi H."/>
            <person name="Minakuchi Y."/>
            <person name="Umen J.G."/>
            <person name="Toyoda A."/>
            <person name="Nozaki H."/>
        </authorList>
    </citation>
    <scope>NUCLEOTIDE SEQUENCE</scope>
    <source>
        <strain evidence="8">NIES-3785</strain>
        <strain evidence="7">NIES-3786</strain>
    </source>
</reference>
<evidence type="ECO:0000256" key="6">
    <source>
        <dbReference type="SAM" id="Phobius"/>
    </source>
</evidence>
<dbReference type="Pfam" id="PF00067">
    <property type="entry name" value="p450"/>
    <property type="match status" value="2"/>
</dbReference>
<sequence length="728" mass="79512">MDLVEFMSARPVIPLAVALWAMLVAAALYQLLWKRHDTTDAPLVPGLPLLGNALALGRHGVSYINKCRRKFGDSFTLTLASVKMTFLFEPSHIDFFFSAPDEKVTFRPAVEQFTQRVFGLTSRLFFPLHSKMLTELRHLLVPGALAERMETLGTRALQLLPCYVHHAQVDLYSLCRGLVFHCAVEAMFGRRFVEQLPELLGLGNTEDEEEATEELRQHGGEGNVEAGTATWQAREEELRGTSFKAMGDASVASVWVNAAWEGWERQRRPSPRPPAGVERLARVFFTFEERFELAASPLPHVFQTEFVQSRWELLRLFRQADGRGLFKDTPAGQLLDRTTGLPPHLRPNLLLALLWASQANSIPATFWSTAFLLLPENASHKASVLEELQRELRTGSLSPGGPEGSAAGDGINGIGSRSAAAGPPGSTYPRAPWYQSQLVAAATRLAADRRSAISRCVAEALRLRVQSIDVRQVVAPLDLPSESRPGGRLRLPRGRLLAICPFESHHDRKLWGAEGAVAAADPWVYDPNRPELRLGDGSTIVYSGAGLAFGGGPYRCPGRYFAEQEMGLMTQLFLWSYDMTLSYGDAASRSEAPATPGAAASTTVGGEPVKAQASQVGPKEPARADVLASSGAFAVGADPHPQLRAVQGGSLLYAVISRLLGPSAMAWGFGWFDGLDGPIQEWRESGDPAGLLPPCDLRRLVGTKVPKKPCWVQLGRPLWVSNAHWAPV</sequence>
<accession>A0A8J4GEV2</accession>
<feature type="region of interest" description="Disordered" evidence="5">
    <location>
        <begin position="205"/>
        <end position="225"/>
    </location>
</feature>
<evidence type="ECO:0000313" key="8">
    <source>
        <dbReference type="EMBL" id="GIM05478.1"/>
    </source>
</evidence>
<dbReference type="GO" id="GO:0004497">
    <property type="term" value="F:monooxygenase activity"/>
    <property type="evidence" value="ECO:0007669"/>
    <property type="project" value="InterPro"/>
</dbReference>
<evidence type="ECO:0008006" key="11">
    <source>
        <dbReference type="Google" id="ProtNLM"/>
    </source>
</evidence>
<evidence type="ECO:0000256" key="5">
    <source>
        <dbReference type="SAM" id="MobiDB-lite"/>
    </source>
</evidence>
<feature type="region of interest" description="Disordered" evidence="5">
    <location>
        <begin position="394"/>
        <end position="427"/>
    </location>
</feature>
<dbReference type="InterPro" id="IPR036396">
    <property type="entry name" value="Cyt_P450_sf"/>
</dbReference>
<comment type="similarity">
    <text evidence="1">Belongs to the cytochrome P450 family.</text>
</comment>
<keyword evidence="10" id="KW-1185">Reference proteome</keyword>
<comment type="caution">
    <text evidence="8">The sequence shown here is derived from an EMBL/GenBank/DDBJ whole genome shotgun (WGS) entry which is preliminary data.</text>
</comment>
<feature type="region of interest" description="Disordered" evidence="5">
    <location>
        <begin position="588"/>
        <end position="620"/>
    </location>
</feature>
<name>A0A8J4GEV2_9CHLO</name>
<dbReference type="SUPFAM" id="SSF48264">
    <property type="entry name" value="Cytochrome P450"/>
    <property type="match status" value="1"/>
</dbReference>
<feature type="transmembrane region" description="Helical" evidence="6">
    <location>
        <begin position="12"/>
        <end position="33"/>
    </location>
</feature>
<keyword evidence="6" id="KW-0472">Membrane</keyword>
<keyword evidence="2" id="KW-0349">Heme</keyword>
<dbReference type="AlphaFoldDB" id="A0A8J4GEV2"/>
<dbReference type="Proteomes" id="UP000747110">
    <property type="component" value="Unassembled WGS sequence"/>
</dbReference>
<keyword evidence="4" id="KW-0408">Iron</keyword>
<dbReference type="GO" id="GO:0020037">
    <property type="term" value="F:heme binding"/>
    <property type="evidence" value="ECO:0007669"/>
    <property type="project" value="InterPro"/>
</dbReference>
<dbReference type="PANTHER" id="PTHR24304">
    <property type="entry name" value="CYTOCHROME P450 FAMILY 7"/>
    <property type="match status" value="1"/>
</dbReference>
<dbReference type="EMBL" id="BNCP01000031">
    <property type="protein sequence ID" value="GIL85105.1"/>
    <property type="molecule type" value="Genomic_DNA"/>
</dbReference>
<evidence type="ECO:0000313" key="10">
    <source>
        <dbReference type="Proteomes" id="UP000747110"/>
    </source>
</evidence>
<proteinExistence type="inferred from homology"/>
<feature type="compositionally biased region" description="Low complexity" evidence="5">
    <location>
        <begin position="592"/>
        <end position="606"/>
    </location>
</feature>
<evidence type="ECO:0000256" key="4">
    <source>
        <dbReference type="ARBA" id="ARBA00023004"/>
    </source>
</evidence>
<evidence type="ECO:0000313" key="9">
    <source>
        <dbReference type="Proteomes" id="UP000722791"/>
    </source>
</evidence>
<dbReference type="PANTHER" id="PTHR24304:SF2">
    <property type="entry name" value="24-HYDROXYCHOLESTEROL 7-ALPHA-HYDROXYLASE"/>
    <property type="match status" value="1"/>
</dbReference>
<dbReference type="EMBL" id="BNCQ01000018">
    <property type="protein sequence ID" value="GIM05478.1"/>
    <property type="molecule type" value="Genomic_DNA"/>
</dbReference>